<accession>A0AAJ2GZF9</accession>
<dbReference type="EMBL" id="JAVLSF010000184">
    <property type="protein sequence ID" value="MDR9777786.1"/>
    <property type="molecule type" value="Genomic_DNA"/>
</dbReference>
<feature type="non-terminal residue" evidence="1">
    <location>
        <position position="111"/>
    </location>
</feature>
<proteinExistence type="predicted"/>
<reference evidence="1" key="1">
    <citation type="submission" date="2023-04" db="EMBL/GenBank/DDBJ databases">
        <title>Genomic characterization of faba bean (Vicia faba) microsymbionts in Mexican soils.</title>
        <authorList>
            <person name="Rivera Orduna F.N."/>
            <person name="Guevara-Luna J."/>
            <person name="Yan J."/>
            <person name="Arroyo-Herrera I."/>
            <person name="Li Y."/>
            <person name="Vasquez-Murrieta M.S."/>
            <person name="Wang E.T."/>
        </authorList>
    </citation>
    <scope>NUCLEOTIDE SEQUENCE</scope>
    <source>
        <strain evidence="1">CH26</strain>
    </source>
</reference>
<dbReference type="RefSeq" id="WP_310865970.1">
    <property type="nucleotide sequence ID" value="NZ_JAVLSF010000184.1"/>
</dbReference>
<protein>
    <submittedName>
        <fullName evidence="1">Uncharacterized protein</fullName>
    </submittedName>
</protein>
<comment type="caution">
    <text evidence="1">The sequence shown here is derived from an EMBL/GenBank/DDBJ whole genome shotgun (WGS) entry which is preliminary data.</text>
</comment>
<gene>
    <name evidence="1" type="ORF">RJJ65_35210</name>
</gene>
<sequence>MIFYQEMENILKDLQQLEGKPAVSVFIKTHRTFPDNEKDPIALKNQLKVVEDHLKQQHGDAIAKQVIQQIQQETRDLNPNYNLDTLAIFATPQQAKVLRFPFDTAERVIVG</sequence>
<organism evidence="1 2">
    <name type="scientific">Rhizobium hidalgonense</name>
    <dbReference type="NCBI Taxonomy" id="1538159"/>
    <lineage>
        <taxon>Bacteria</taxon>
        <taxon>Pseudomonadati</taxon>
        <taxon>Pseudomonadota</taxon>
        <taxon>Alphaproteobacteria</taxon>
        <taxon>Hyphomicrobiales</taxon>
        <taxon>Rhizobiaceae</taxon>
        <taxon>Rhizobium/Agrobacterium group</taxon>
        <taxon>Rhizobium</taxon>
    </lineage>
</organism>
<name>A0AAJ2GZF9_9HYPH</name>
<dbReference type="AlphaFoldDB" id="A0AAJ2GZF9"/>
<dbReference type="Proteomes" id="UP001268610">
    <property type="component" value="Unassembled WGS sequence"/>
</dbReference>
<evidence type="ECO:0000313" key="2">
    <source>
        <dbReference type="Proteomes" id="UP001268610"/>
    </source>
</evidence>
<evidence type="ECO:0000313" key="1">
    <source>
        <dbReference type="EMBL" id="MDR9777786.1"/>
    </source>
</evidence>